<sequence length="195" mass="22631">MQYPLNFYLEFKYYKIEDIGEVVSGGTPSTNKNEYWYGDISWITPKDLSSYSDIYISKGERNISQEGLNNSSARLIPKNTVLMTSRAPIGYIAIANNELSTNQGFKSLICNEDICYHKYFYYWLKLNIKYIINNSNGSTFKEISGGTFKNLEISIPSINDQKRVISILWNVDKKISMLKKINNFYKFHHLQKTIP</sequence>
<evidence type="ECO:0000256" key="3">
    <source>
        <dbReference type="ARBA" id="ARBA00023125"/>
    </source>
</evidence>
<dbReference type="REBASE" id="159263">
    <property type="entry name" value="S1.Mor7256ORF9560P"/>
</dbReference>
<dbReference type="InterPro" id="IPR052021">
    <property type="entry name" value="Type-I_RS_S_subunit"/>
</dbReference>
<protein>
    <submittedName>
        <fullName evidence="5">EcoKI restriction-modification system protein HsdS</fullName>
    </submittedName>
</protein>
<dbReference type="Proteomes" id="UP000077428">
    <property type="component" value="Unassembled WGS sequence"/>
</dbReference>
<evidence type="ECO:0000313" key="6">
    <source>
        <dbReference type="Proteomes" id="UP000077428"/>
    </source>
</evidence>
<dbReference type="CDD" id="cd17273">
    <property type="entry name" value="RMtype1_S_EcoJA69PI-TRD1-CR1_like"/>
    <property type="match status" value="1"/>
</dbReference>
<evidence type="ECO:0000313" key="5">
    <source>
        <dbReference type="EMBL" id="KZX13049.1"/>
    </source>
</evidence>
<evidence type="ECO:0000256" key="2">
    <source>
        <dbReference type="ARBA" id="ARBA00022747"/>
    </source>
</evidence>
<dbReference type="InterPro" id="IPR044946">
    <property type="entry name" value="Restrct_endonuc_typeI_TRD_sf"/>
</dbReference>
<keyword evidence="3" id="KW-0238">DNA-binding</keyword>
<dbReference type="InterPro" id="IPR000055">
    <property type="entry name" value="Restrct_endonuc_typeI_TRD"/>
</dbReference>
<keyword evidence="6" id="KW-1185">Reference proteome</keyword>
<dbReference type="GO" id="GO:0003677">
    <property type="term" value="F:DNA binding"/>
    <property type="evidence" value="ECO:0007669"/>
    <property type="project" value="UniProtKB-KW"/>
</dbReference>
<organism evidence="5 6">
    <name type="scientific">Methanobrevibacter oralis</name>
    <dbReference type="NCBI Taxonomy" id="66851"/>
    <lineage>
        <taxon>Archaea</taxon>
        <taxon>Methanobacteriati</taxon>
        <taxon>Methanobacteriota</taxon>
        <taxon>Methanomada group</taxon>
        <taxon>Methanobacteria</taxon>
        <taxon>Methanobacteriales</taxon>
        <taxon>Methanobacteriaceae</taxon>
        <taxon>Methanobrevibacter</taxon>
    </lineage>
</organism>
<comment type="similarity">
    <text evidence="1">Belongs to the type-I restriction system S methylase family.</text>
</comment>
<dbReference type="PANTHER" id="PTHR30408">
    <property type="entry name" value="TYPE-1 RESTRICTION ENZYME ECOKI SPECIFICITY PROTEIN"/>
    <property type="match status" value="1"/>
</dbReference>
<dbReference type="PATRIC" id="fig|66851.6.peg.1043"/>
<dbReference type="STRING" id="66851.MBORA_09520"/>
<dbReference type="AlphaFoldDB" id="A0A166B9J5"/>
<reference evidence="6" key="1">
    <citation type="journal article" date="2016" name="Genome Announc.">
        <title>Draft Genome Sequences of Methanobrevibacter curvatus DSM11111, Methanobrevibacter cuticularis DSM11139, Methanobrevibacter filiformis DSM11501, and Methanobrevibacter oralis DSM7256.</title>
        <authorList>
            <person name="Poehlein A."/>
            <person name="Seedorf H."/>
        </authorList>
    </citation>
    <scope>NUCLEOTIDE SEQUENCE [LARGE SCALE GENOMIC DNA]</scope>
    <source>
        <strain evidence="6">DSM 7256 / JCM 30027 / ZR</strain>
    </source>
</reference>
<evidence type="ECO:0000256" key="1">
    <source>
        <dbReference type="ARBA" id="ARBA00010923"/>
    </source>
</evidence>
<gene>
    <name evidence="5" type="ORF">MBORA_09520</name>
</gene>
<dbReference type="Gene3D" id="3.90.220.20">
    <property type="entry name" value="DNA methylase specificity domains"/>
    <property type="match status" value="1"/>
</dbReference>
<dbReference type="Pfam" id="PF01420">
    <property type="entry name" value="Methylase_S"/>
    <property type="match status" value="1"/>
</dbReference>
<dbReference type="EMBL" id="LWMU01000059">
    <property type="protein sequence ID" value="KZX13049.1"/>
    <property type="molecule type" value="Genomic_DNA"/>
</dbReference>
<proteinExistence type="inferred from homology"/>
<comment type="caution">
    <text evidence="5">The sequence shown here is derived from an EMBL/GenBank/DDBJ whole genome shotgun (WGS) entry which is preliminary data.</text>
</comment>
<dbReference type="GO" id="GO:0009307">
    <property type="term" value="P:DNA restriction-modification system"/>
    <property type="evidence" value="ECO:0007669"/>
    <property type="project" value="UniProtKB-KW"/>
</dbReference>
<dbReference type="PANTHER" id="PTHR30408:SF12">
    <property type="entry name" value="TYPE I RESTRICTION ENZYME MJAVIII SPECIFICITY SUBUNIT"/>
    <property type="match status" value="1"/>
</dbReference>
<dbReference type="SUPFAM" id="SSF116734">
    <property type="entry name" value="DNA methylase specificity domain"/>
    <property type="match status" value="1"/>
</dbReference>
<keyword evidence="2" id="KW-0680">Restriction system</keyword>
<accession>A0A166B9J5</accession>
<evidence type="ECO:0000259" key="4">
    <source>
        <dbReference type="Pfam" id="PF01420"/>
    </source>
</evidence>
<name>A0A166B9J5_METOA</name>
<feature type="domain" description="Type I restriction modification DNA specificity" evidence="4">
    <location>
        <begin position="10"/>
        <end position="183"/>
    </location>
</feature>
<dbReference type="OrthoDB" id="81835at2157"/>
<dbReference type="RefSeq" id="WP_042693969.1">
    <property type="nucleotide sequence ID" value="NZ_CABMAB010000031.1"/>
</dbReference>